<dbReference type="InterPro" id="IPR029063">
    <property type="entry name" value="SAM-dependent_MTases_sf"/>
</dbReference>
<reference evidence="2 3" key="1">
    <citation type="submission" date="2018-10" db="EMBL/GenBank/DDBJ databases">
        <title>Draft genome of Mycobacterium hodleri strain B.</title>
        <authorList>
            <person name="Amande T.J."/>
            <person name="Mcgenity T.J."/>
        </authorList>
    </citation>
    <scope>NUCLEOTIDE SEQUENCE [LARGE SCALE GENOMIC DNA]</scope>
    <source>
        <strain evidence="2 3">B</strain>
    </source>
</reference>
<dbReference type="GO" id="GO:0032259">
    <property type="term" value="P:methylation"/>
    <property type="evidence" value="ECO:0007669"/>
    <property type="project" value="UniProtKB-KW"/>
</dbReference>
<gene>
    <name evidence="2" type="ORF">D8S82_10150</name>
</gene>
<feature type="domain" description="Methyltransferase" evidence="1">
    <location>
        <begin position="44"/>
        <end position="141"/>
    </location>
</feature>
<dbReference type="AlphaFoldDB" id="A0A544W3S2"/>
<dbReference type="CDD" id="cd02440">
    <property type="entry name" value="AdoMet_MTases"/>
    <property type="match status" value="1"/>
</dbReference>
<comment type="caution">
    <text evidence="2">The sequence shown here is derived from an EMBL/GenBank/DDBJ whole genome shotgun (WGS) entry which is preliminary data.</text>
</comment>
<name>A0A544W3S2_9MYCO</name>
<dbReference type="InterPro" id="IPR041698">
    <property type="entry name" value="Methyltransf_25"/>
</dbReference>
<dbReference type="Pfam" id="PF13649">
    <property type="entry name" value="Methyltransf_25"/>
    <property type="match status" value="1"/>
</dbReference>
<dbReference type="Gene3D" id="3.40.50.150">
    <property type="entry name" value="Vaccinia Virus protein VP39"/>
    <property type="match status" value="1"/>
</dbReference>
<dbReference type="Proteomes" id="UP000315759">
    <property type="component" value="Unassembled WGS sequence"/>
</dbReference>
<protein>
    <submittedName>
        <fullName evidence="2">Class I SAM-dependent methyltransferase</fullName>
    </submittedName>
</protein>
<evidence type="ECO:0000313" key="3">
    <source>
        <dbReference type="Proteomes" id="UP000315759"/>
    </source>
</evidence>
<sequence>MVMDDPESVAHFHEGGLQNPGMQAVYDFGARAVDALLPLNGRLLDLGVGSGRALSAIVRRRPDLKVTAVDLAPNMLATAERLFEEEGIDGQIELVKADITALPDELADGEWDGVSCMWTLHQLPEVEVLRGALRQIASVRRKNDAAVWISDFQRLRDPSATEAMLQCVDPLSPLILRKDAMASESAAFTIDELAAELAAAGLEGMSRGHARPLPYLQAFWTPGARSPRSPIATSSPLRGAARREATLLSLGFSAKPF</sequence>
<accession>A0A544W3S2</accession>
<dbReference type="SUPFAM" id="SSF53335">
    <property type="entry name" value="S-adenosyl-L-methionine-dependent methyltransferases"/>
    <property type="match status" value="1"/>
</dbReference>
<keyword evidence="3" id="KW-1185">Reference proteome</keyword>
<evidence type="ECO:0000313" key="2">
    <source>
        <dbReference type="EMBL" id="TQR86862.1"/>
    </source>
</evidence>
<proteinExistence type="predicted"/>
<keyword evidence="2" id="KW-0489">Methyltransferase</keyword>
<organism evidence="2 3">
    <name type="scientific">Mycolicibacterium hodleri</name>
    <dbReference type="NCBI Taxonomy" id="49897"/>
    <lineage>
        <taxon>Bacteria</taxon>
        <taxon>Bacillati</taxon>
        <taxon>Actinomycetota</taxon>
        <taxon>Actinomycetes</taxon>
        <taxon>Mycobacteriales</taxon>
        <taxon>Mycobacteriaceae</taxon>
        <taxon>Mycolicibacterium</taxon>
    </lineage>
</organism>
<dbReference type="GO" id="GO:0008168">
    <property type="term" value="F:methyltransferase activity"/>
    <property type="evidence" value="ECO:0007669"/>
    <property type="project" value="UniProtKB-KW"/>
</dbReference>
<dbReference type="EMBL" id="VIFX01000010">
    <property type="protein sequence ID" value="TQR86862.1"/>
    <property type="molecule type" value="Genomic_DNA"/>
</dbReference>
<evidence type="ECO:0000259" key="1">
    <source>
        <dbReference type="Pfam" id="PF13649"/>
    </source>
</evidence>
<keyword evidence="2" id="KW-0808">Transferase</keyword>